<name>A0ABD0T719_LOXSC</name>
<organism evidence="2 3">
    <name type="scientific">Loxostege sticticalis</name>
    <name type="common">Beet webworm moth</name>
    <dbReference type="NCBI Taxonomy" id="481309"/>
    <lineage>
        <taxon>Eukaryota</taxon>
        <taxon>Metazoa</taxon>
        <taxon>Ecdysozoa</taxon>
        <taxon>Arthropoda</taxon>
        <taxon>Hexapoda</taxon>
        <taxon>Insecta</taxon>
        <taxon>Pterygota</taxon>
        <taxon>Neoptera</taxon>
        <taxon>Endopterygota</taxon>
        <taxon>Lepidoptera</taxon>
        <taxon>Glossata</taxon>
        <taxon>Ditrysia</taxon>
        <taxon>Pyraloidea</taxon>
        <taxon>Crambidae</taxon>
        <taxon>Pyraustinae</taxon>
        <taxon>Loxostege</taxon>
    </lineage>
</organism>
<comment type="caution">
    <text evidence="2">The sequence shown here is derived from an EMBL/GenBank/DDBJ whole genome shotgun (WGS) entry which is preliminary data.</text>
</comment>
<proteinExistence type="predicted"/>
<dbReference type="Proteomes" id="UP001549921">
    <property type="component" value="Unassembled WGS sequence"/>
</dbReference>
<dbReference type="AlphaFoldDB" id="A0ABD0T719"/>
<reference evidence="2 3" key="1">
    <citation type="submission" date="2024-06" db="EMBL/GenBank/DDBJ databases">
        <title>A chromosome-level genome assembly of beet webworm, Loxostege sticticalis.</title>
        <authorList>
            <person name="Zhang Y."/>
        </authorList>
    </citation>
    <scope>NUCLEOTIDE SEQUENCE [LARGE SCALE GENOMIC DNA]</scope>
    <source>
        <strain evidence="2">AQ028</strain>
        <tissue evidence="2">Male pupae</tissue>
    </source>
</reference>
<feature type="signal peptide" evidence="1">
    <location>
        <begin position="1"/>
        <end position="17"/>
    </location>
</feature>
<evidence type="ECO:0000313" key="2">
    <source>
        <dbReference type="EMBL" id="KAL0832853.1"/>
    </source>
</evidence>
<evidence type="ECO:0000313" key="3">
    <source>
        <dbReference type="Proteomes" id="UP001549921"/>
    </source>
</evidence>
<sequence length="404" mass="45492">MKLKVLFFCIFIAQTSASFFDEFRGAMSSVENSFGKLLSDVVIDVRETIGCTILAVKQVLALGGIYNESSDYDERCRGVKGANIQDKNENPIITPFQSKSTEKPLSERVSEQIEDSISSVHNTMFEVIDSNNAYKSIVKAKANIAHERNRLSEISSLLRHELANISEDVKRELRKIESYSNHPTVDGIWSEIKALHQIELSHENTPEATEIHHILNEIVSILHGDEIPDGRPSLHFETAAENESNDAFLEIENQFEEMEQENKDAINFDKDSVEDSGVKFDSVEKSENFPIAFEGVAKKIKDETSRTFRFADGSTQEYEHVVPTTTQKPITTEKKLEIPEASLDFNSFFQLAPKDSPARVKAAQEAKKLIEKSKKTDAIMNNYFKKADKVGTNVFDDPALLEFG</sequence>
<feature type="chain" id="PRO_5044867905" evidence="1">
    <location>
        <begin position="18"/>
        <end position="404"/>
    </location>
</feature>
<gene>
    <name evidence="2" type="ORF">ABMA28_001008</name>
</gene>
<accession>A0ABD0T719</accession>
<evidence type="ECO:0000256" key="1">
    <source>
        <dbReference type="SAM" id="SignalP"/>
    </source>
</evidence>
<keyword evidence="1" id="KW-0732">Signal</keyword>
<protein>
    <submittedName>
        <fullName evidence="2">Uncharacterized protein</fullName>
    </submittedName>
</protein>
<dbReference type="EMBL" id="JBEDNZ010000010">
    <property type="protein sequence ID" value="KAL0832853.1"/>
    <property type="molecule type" value="Genomic_DNA"/>
</dbReference>